<dbReference type="EMBL" id="JBDFQZ010000008">
    <property type="protein sequence ID" value="KAK9699691.1"/>
    <property type="molecule type" value="Genomic_DNA"/>
</dbReference>
<name>A0AAW1JAE0_SAPOF</name>
<dbReference type="AlphaFoldDB" id="A0AAW1JAE0"/>
<reference evidence="1" key="1">
    <citation type="submission" date="2024-03" db="EMBL/GenBank/DDBJ databases">
        <title>WGS assembly of Saponaria officinalis var. Norfolk2.</title>
        <authorList>
            <person name="Jenkins J."/>
            <person name="Shu S."/>
            <person name="Grimwood J."/>
            <person name="Barry K."/>
            <person name="Goodstein D."/>
            <person name="Schmutz J."/>
            <person name="Leebens-Mack J."/>
            <person name="Osbourn A."/>
        </authorList>
    </citation>
    <scope>NUCLEOTIDE SEQUENCE [LARGE SCALE GENOMIC DNA]</scope>
    <source>
        <strain evidence="1">JIC</strain>
    </source>
</reference>
<evidence type="ECO:0000313" key="1">
    <source>
        <dbReference type="EMBL" id="KAK9699691.1"/>
    </source>
</evidence>
<comment type="caution">
    <text evidence="1">The sequence shown here is derived from an EMBL/GenBank/DDBJ whole genome shotgun (WGS) entry which is preliminary data.</text>
</comment>
<dbReference type="InterPro" id="IPR008480">
    <property type="entry name" value="DUF761_pln"/>
</dbReference>
<dbReference type="Pfam" id="PF05553">
    <property type="entry name" value="DUF761"/>
    <property type="match status" value="1"/>
</dbReference>
<evidence type="ECO:0000313" key="2">
    <source>
        <dbReference type="Proteomes" id="UP001443914"/>
    </source>
</evidence>
<organism evidence="1 2">
    <name type="scientific">Saponaria officinalis</name>
    <name type="common">Common soapwort</name>
    <name type="synonym">Lychnis saponaria</name>
    <dbReference type="NCBI Taxonomy" id="3572"/>
    <lineage>
        <taxon>Eukaryota</taxon>
        <taxon>Viridiplantae</taxon>
        <taxon>Streptophyta</taxon>
        <taxon>Embryophyta</taxon>
        <taxon>Tracheophyta</taxon>
        <taxon>Spermatophyta</taxon>
        <taxon>Magnoliopsida</taxon>
        <taxon>eudicotyledons</taxon>
        <taxon>Gunneridae</taxon>
        <taxon>Pentapetalae</taxon>
        <taxon>Caryophyllales</taxon>
        <taxon>Caryophyllaceae</taxon>
        <taxon>Caryophylleae</taxon>
        <taxon>Saponaria</taxon>
    </lineage>
</organism>
<sequence length="136" mass="16087">MNNSTKNWSMLKKIKKGIKKINFFINSSFKFNKLSLASISILRCTPTRRFSRRLSYGGEMGLYNGCYSDEMLSNRHDYCSKKLNSLRSFKRVKSICLNNDYGEDVDKKADLFIEKFHHQLQIERQISLQLRYCNHN</sequence>
<protein>
    <submittedName>
        <fullName evidence="1">Uncharacterized protein</fullName>
    </submittedName>
</protein>
<accession>A0AAW1JAE0</accession>
<dbReference type="Proteomes" id="UP001443914">
    <property type="component" value="Unassembled WGS sequence"/>
</dbReference>
<keyword evidence="2" id="KW-1185">Reference proteome</keyword>
<gene>
    <name evidence="1" type="ORF">RND81_08G189300</name>
</gene>
<proteinExistence type="predicted"/>